<reference evidence="1 2" key="1">
    <citation type="submission" date="2019-03" db="EMBL/GenBank/DDBJ databases">
        <title>Genomic Encyclopedia of Type Strains, Phase IV (KMG-V): Genome sequencing to study the core and pangenomes of soil and plant-associated prokaryotes.</title>
        <authorList>
            <person name="Whitman W."/>
        </authorList>
    </citation>
    <scope>NUCLEOTIDE SEQUENCE [LARGE SCALE GENOMIC DNA]</scope>
    <source>
        <strain evidence="1 2">23C40</strain>
    </source>
</reference>
<name>A0A4R2C389_9HYPH</name>
<comment type="caution">
    <text evidence="1">The sequence shown here is derived from an EMBL/GenBank/DDBJ whole genome shotgun (WGS) entry which is preliminary data.</text>
</comment>
<organism evidence="1 2">
    <name type="scientific">Sinorhizobium americanum</name>
    <dbReference type="NCBI Taxonomy" id="194963"/>
    <lineage>
        <taxon>Bacteria</taxon>
        <taxon>Pseudomonadati</taxon>
        <taxon>Pseudomonadota</taxon>
        <taxon>Alphaproteobacteria</taxon>
        <taxon>Hyphomicrobiales</taxon>
        <taxon>Rhizobiaceae</taxon>
        <taxon>Sinorhizobium/Ensifer group</taxon>
        <taxon>Sinorhizobium</taxon>
    </lineage>
</organism>
<dbReference type="Proteomes" id="UP000295043">
    <property type="component" value="Unassembled WGS sequence"/>
</dbReference>
<evidence type="ECO:0000313" key="2">
    <source>
        <dbReference type="Proteomes" id="UP000295043"/>
    </source>
</evidence>
<sequence length="35" mass="3739">MKATLGLSKVGLATQQVNDIIDRLNPLYARSGSAH</sequence>
<protein>
    <submittedName>
        <fullName evidence="1">Uncharacterized protein</fullName>
    </submittedName>
</protein>
<accession>A0A4R2C389</accession>
<dbReference type="AlphaFoldDB" id="A0A4R2C389"/>
<proteinExistence type="predicted"/>
<gene>
    <name evidence="1" type="ORF">EV184_102447</name>
</gene>
<evidence type="ECO:0000313" key="1">
    <source>
        <dbReference type="EMBL" id="TCN34135.1"/>
    </source>
</evidence>
<dbReference type="EMBL" id="SLVU01000002">
    <property type="protein sequence ID" value="TCN34135.1"/>
    <property type="molecule type" value="Genomic_DNA"/>
</dbReference>